<dbReference type="EMBL" id="JAGRRH010000021">
    <property type="protein sequence ID" value="KAG7347061.1"/>
    <property type="molecule type" value="Genomic_DNA"/>
</dbReference>
<evidence type="ECO:0000259" key="7">
    <source>
        <dbReference type="Pfam" id="PF01326"/>
    </source>
</evidence>
<evidence type="ECO:0000259" key="6">
    <source>
        <dbReference type="Pfam" id="PF00391"/>
    </source>
</evidence>
<sequence>MKLVDINLAESVVLFGGSAPPVPNPNRDILGGKGLGLQEMGRIGVDVPPGFTLITPLCQVYEKGDDLPNEVWDLVMEAIKQVEKDTGKKFGAEKNPLLFSCRSGAAISMPGMMDTVLNIGLNDTTVEALAKETDARFAYDSYRRLLDMFGDVTLGMPHEAFEETMNSLKMKYGVKNDVEFTADHLKELVVLYKNVYKERNQVFPDVPLEQLRSCIKAVFGSWNSERARKYREIKSITGLIGTACNIQTMVFGNLGQTSGTGVAFSRNPSSGEAKMMGEYLINAQGEDVVAGIRTPEPISKMKEVLPEAYDQFVKNVKLLERHFGDMQDVEFTVENGKLWMLQCRSGKRTGHAAFKIAVDMVNEGLTTKEDALMRIDSDHVRQILHPTFSKEALSSSRYTENVVAVGLAGGPGAAVGKIVFNTSEAEKLAHEKVILVREVTSPEDVGGMWASQGILTARGGITSHAAVVARGWGKPCVCGCEDLLVDEQAGKMTIKSTGKVFKEGDVISINGSTGEVVGVEIETSSVSVEGPFGVVLDWADQIADSLKVLANADSGADAAKARELGAQGIGLTRTEHQFFSPDRLPVVRRWILRGEGLDKVREFQRSDFRDIFKAMNGLPVTVRMLDPPLHEFLPRPSQVDDDMAKTLGYEDPDDLIDAIQSMHEENPMLGLRGCRLAIVREGLTTMQVEAIMHAAADLKEKDPTADPRPRIMIPLVGNVAEFKHQALEVKAAAKRVLEIRNLNSTDIPFEVGTMIEVPRAALVSDQLAGLLDEDGTNLCNFFSFGTNDLTQMTLGISRDDAGAFIPKYTEKDILPDDPFKTIDEDGVGWLVKFSALNGRKANPNLSLSVCGEHGGDPDSIKFFDSIGLDYVSCSPFRVPVARLAKAQAAITRQKSSSIGKKDRVLQFVPGN</sequence>
<dbReference type="AlphaFoldDB" id="A0A9K3KPJ0"/>
<dbReference type="InterPro" id="IPR008279">
    <property type="entry name" value="PEP-util_enz_mobile_dom"/>
</dbReference>
<feature type="domain" description="PEP-utilising enzyme C-terminal" evidence="8">
    <location>
        <begin position="545"/>
        <end position="888"/>
    </location>
</feature>
<dbReference type="NCBIfam" id="NF004531">
    <property type="entry name" value="PRK05878.1"/>
    <property type="match status" value="1"/>
</dbReference>
<organism evidence="9 10">
    <name type="scientific">Nitzschia inconspicua</name>
    <dbReference type="NCBI Taxonomy" id="303405"/>
    <lineage>
        <taxon>Eukaryota</taxon>
        <taxon>Sar</taxon>
        <taxon>Stramenopiles</taxon>
        <taxon>Ochrophyta</taxon>
        <taxon>Bacillariophyta</taxon>
        <taxon>Bacillariophyceae</taxon>
        <taxon>Bacillariophycidae</taxon>
        <taxon>Bacillariales</taxon>
        <taxon>Bacillariaceae</taxon>
        <taxon>Nitzschia</taxon>
    </lineage>
</organism>
<dbReference type="GO" id="GO:0050242">
    <property type="term" value="F:pyruvate, phosphate dikinase activity"/>
    <property type="evidence" value="ECO:0007669"/>
    <property type="project" value="UniProtKB-EC"/>
</dbReference>
<dbReference type="PANTHER" id="PTHR22931:SF9">
    <property type="entry name" value="PYRUVATE, PHOSPHATE DIKINASE 1, CHLOROPLASTIC"/>
    <property type="match status" value="1"/>
</dbReference>
<dbReference type="Pfam" id="PF00391">
    <property type="entry name" value="PEP-utilizers"/>
    <property type="match status" value="1"/>
</dbReference>
<feature type="domain" description="Pyruvate phosphate dikinase AMP/ATP-binding" evidence="7">
    <location>
        <begin position="75"/>
        <end position="302"/>
    </location>
</feature>
<dbReference type="NCBIfam" id="TIGR01828">
    <property type="entry name" value="pyru_phos_dikin"/>
    <property type="match status" value="1"/>
</dbReference>
<dbReference type="InterPro" id="IPR002192">
    <property type="entry name" value="PPDK_AMP/ATP-bd"/>
</dbReference>
<keyword evidence="4" id="KW-0067">ATP-binding</keyword>
<feature type="domain" description="Pyruvate phosphate dikinase AMP/ATP-binding" evidence="7">
    <location>
        <begin position="309"/>
        <end position="362"/>
    </location>
</feature>
<dbReference type="PANTHER" id="PTHR22931">
    <property type="entry name" value="PHOSPHOENOLPYRUVATE DIKINASE-RELATED"/>
    <property type="match status" value="1"/>
</dbReference>
<evidence type="ECO:0000256" key="2">
    <source>
        <dbReference type="ARBA" id="ARBA00011994"/>
    </source>
</evidence>
<comment type="cofactor">
    <cofactor evidence="5">
        <name>Mg(2+)</name>
        <dbReference type="ChEBI" id="CHEBI:18420"/>
    </cofactor>
</comment>
<reference evidence="9" key="1">
    <citation type="journal article" date="2021" name="Sci. Rep.">
        <title>Diploid genomic architecture of Nitzschia inconspicua, an elite biomass production diatom.</title>
        <authorList>
            <person name="Oliver A."/>
            <person name="Podell S."/>
            <person name="Pinowska A."/>
            <person name="Traller J.C."/>
            <person name="Smith S.R."/>
            <person name="McClure R."/>
            <person name="Beliaev A."/>
            <person name="Bohutskyi P."/>
            <person name="Hill E.A."/>
            <person name="Rabines A."/>
            <person name="Zheng H."/>
            <person name="Allen L.Z."/>
            <person name="Kuo A."/>
            <person name="Grigoriev I.V."/>
            <person name="Allen A.E."/>
            <person name="Hazlebeck D."/>
            <person name="Allen E.E."/>
        </authorList>
    </citation>
    <scope>NUCLEOTIDE SEQUENCE</scope>
    <source>
        <strain evidence="9">Hildebrandi</strain>
    </source>
</reference>
<keyword evidence="9" id="KW-0670">Pyruvate</keyword>
<dbReference type="InterPro" id="IPR000121">
    <property type="entry name" value="PEP_util_C"/>
</dbReference>
<dbReference type="EC" id="2.7.9.1" evidence="2 5"/>
<feature type="domain" description="PEP-utilising enzyme mobile" evidence="6">
    <location>
        <begin position="431"/>
        <end position="514"/>
    </location>
</feature>
<dbReference type="GO" id="GO:0016301">
    <property type="term" value="F:kinase activity"/>
    <property type="evidence" value="ECO:0007669"/>
    <property type="project" value="InterPro"/>
</dbReference>
<comment type="caution">
    <text evidence="9">The sequence shown here is derived from an EMBL/GenBank/DDBJ whole genome shotgun (WGS) entry which is preliminary data.</text>
</comment>
<dbReference type="PROSITE" id="PS00742">
    <property type="entry name" value="PEP_ENZYMES_2"/>
    <property type="match status" value="1"/>
</dbReference>
<evidence type="ECO:0000256" key="3">
    <source>
        <dbReference type="ARBA" id="ARBA00022741"/>
    </source>
</evidence>
<dbReference type="InterPro" id="IPR018274">
    <property type="entry name" value="PEP_util_AS"/>
</dbReference>
<dbReference type="InterPro" id="IPR023151">
    <property type="entry name" value="PEP_util_CS"/>
</dbReference>
<accession>A0A9K3KPJ0</accession>
<comment type="similarity">
    <text evidence="1 5">Belongs to the PEP-utilizing enzyme family.</text>
</comment>
<evidence type="ECO:0000259" key="8">
    <source>
        <dbReference type="Pfam" id="PF02896"/>
    </source>
</evidence>
<keyword evidence="3" id="KW-0547">Nucleotide-binding</keyword>
<reference evidence="9" key="2">
    <citation type="submission" date="2021-04" db="EMBL/GenBank/DDBJ databases">
        <authorList>
            <person name="Podell S."/>
        </authorList>
    </citation>
    <scope>NUCLEOTIDE SEQUENCE</scope>
    <source>
        <strain evidence="9">Hildebrandi</strain>
    </source>
</reference>
<dbReference type="PIRSF" id="PIRSF000853">
    <property type="entry name" value="PPDK"/>
    <property type="match status" value="1"/>
</dbReference>
<keyword evidence="10" id="KW-1185">Reference proteome</keyword>
<evidence type="ECO:0000256" key="1">
    <source>
        <dbReference type="ARBA" id="ARBA00007837"/>
    </source>
</evidence>
<dbReference type="Pfam" id="PF01326">
    <property type="entry name" value="PPDK_N"/>
    <property type="match status" value="2"/>
</dbReference>
<proteinExistence type="inferred from homology"/>
<comment type="catalytic activity">
    <reaction evidence="5">
        <text>pyruvate + phosphate + ATP = phosphoenolpyruvate + AMP + diphosphate + H(+)</text>
        <dbReference type="Rhea" id="RHEA:10756"/>
        <dbReference type="ChEBI" id="CHEBI:15361"/>
        <dbReference type="ChEBI" id="CHEBI:15378"/>
        <dbReference type="ChEBI" id="CHEBI:30616"/>
        <dbReference type="ChEBI" id="CHEBI:33019"/>
        <dbReference type="ChEBI" id="CHEBI:43474"/>
        <dbReference type="ChEBI" id="CHEBI:58702"/>
        <dbReference type="ChEBI" id="CHEBI:456215"/>
        <dbReference type="EC" id="2.7.9.1"/>
    </reaction>
</comment>
<protein>
    <recommendedName>
        <fullName evidence="2 5">Pyruvate, phosphate dikinase</fullName>
        <ecNumber evidence="2 5">2.7.9.1</ecNumber>
    </recommendedName>
</protein>
<dbReference type="InterPro" id="IPR010121">
    <property type="entry name" value="Pyruvate_phosphate_dikinase"/>
</dbReference>
<dbReference type="Proteomes" id="UP000693970">
    <property type="component" value="Unassembled WGS sequence"/>
</dbReference>
<dbReference type="GO" id="GO:0005524">
    <property type="term" value="F:ATP binding"/>
    <property type="evidence" value="ECO:0007669"/>
    <property type="project" value="UniProtKB-KW"/>
</dbReference>
<gene>
    <name evidence="9" type="ORF">IV203_006130</name>
</gene>
<evidence type="ECO:0000313" key="10">
    <source>
        <dbReference type="Proteomes" id="UP000693970"/>
    </source>
</evidence>
<evidence type="ECO:0000313" key="9">
    <source>
        <dbReference type="EMBL" id="KAG7347061.1"/>
    </source>
</evidence>
<evidence type="ECO:0000256" key="5">
    <source>
        <dbReference type="PIRNR" id="PIRNR000853"/>
    </source>
</evidence>
<dbReference type="Pfam" id="PF02896">
    <property type="entry name" value="PEP-utilizers_C"/>
    <property type="match status" value="1"/>
</dbReference>
<name>A0A9K3KPJ0_9STRA</name>
<dbReference type="PROSITE" id="PS00370">
    <property type="entry name" value="PEP_ENZYMES_PHOS_SITE"/>
    <property type="match status" value="1"/>
</dbReference>
<evidence type="ECO:0000256" key="4">
    <source>
        <dbReference type="ARBA" id="ARBA00022840"/>
    </source>
</evidence>
<dbReference type="OrthoDB" id="6123450at2759"/>